<dbReference type="EMBL" id="CM000880">
    <property type="protein sequence ID" value="PNT77110.1"/>
    <property type="molecule type" value="Genomic_DNA"/>
</dbReference>
<dbReference type="Gramene" id="PNT77110">
    <property type="protein sequence ID" value="PNT77110"/>
    <property type="gene ID" value="BRADI_1g57890v3"/>
</dbReference>
<dbReference type="GO" id="GO:0098542">
    <property type="term" value="P:defense response to other organism"/>
    <property type="evidence" value="ECO:0007669"/>
    <property type="project" value="InterPro"/>
</dbReference>
<keyword evidence="3" id="KW-0812">Transmembrane</keyword>
<evidence type="ECO:0000313" key="6">
    <source>
        <dbReference type="Proteomes" id="UP000008810"/>
    </source>
</evidence>
<comment type="subcellular location">
    <subcellularLocation>
        <location evidence="1">Membrane</location>
    </subcellularLocation>
</comment>
<dbReference type="GO" id="GO:0005886">
    <property type="term" value="C:plasma membrane"/>
    <property type="evidence" value="ECO:0000318"/>
    <property type="project" value="GO_Central"/>
</dbReference>
<dbReference type="OrthoDB" id="1863930at2759"/>
<dbReference type="KEGG" id="bdi:112269887"/>
<dbReference type="EnsemblPlants" id="PNT77110">
    <property type="protein sequence ID" value="PNT77110"/>
    <property type="gene ID" value="BRADI_1g57890v3"/>
</dbReference>
<evidence type="ECO:0000256" key="2">
    <source>
        <dbReference type="ARBA" id="ARBA00023136"/>
    </source>
</evidence>
<reference evidence="5" key="3">
    <citation type="submission" date="2018-08" db="UniProtKB">
        <authorList>
            <consortium name="EnsemblPlants"/>
        </authorList>
    </citation>
    <scope>IDENTIFICATION</scope>
    <source>
        <strain evidence="5">cv. Bd21</strain>
    </source>
</reference>
<evidence type="ECO:0000313" key="5">
    <source>
        <dbReference type="EnsemblPlants" id="PNT77110"/>
    </source>
</evidence>
<gene>
    <name evidence="5" type="primary">LOC112269887</name>
    <name evidence="4" type="ORF">BRADI_1g57890v3</name>
</gene>
<dbReference type="AlphaFoldDB" id="A0A2K2DS57"/>
<dbReference type="PANTHER" id="PTHR31415:SF168">
    <property type="entry name" value="LATE EMBRYOGENESIS ABUNDANT PROTEIN LEA-2 SUBGROUP DOMAIN-CONTAINING PROTEIN"/>
    <property type="match status" value="1"/>
</dbReference>
<protein>
    <submittedName>
        <fullName evidence="4 5">Uncharacterized protein</fullName>
    </submittedName>
</protein>
<dbReference type="GeneID" id="112269887"/>
<reference evidence="4 5" key="1">
    <citation type="journal article" date="2010" name="Nature">
        <title>Genome sequencing and analysis of the model grass Brachypodium distachyon.</title>
        <authorList>
            <consortium name="International Brachypodium Initiative"/>
        </authorList>
    </citation>
    <scope>NUCLEOTIDE SEQUENCE [LARGE SCALE GENOMIC DNA]</scope>
    <source>
        <strain evidence="4 5">Bd21</strain>
    </source>
</reference>
<feature type="transmembrane region" description="Helical" evidence="3">
    <location>
        <begin position="99"/>
        <end position="116"/>
    </location>
</feature>
<dbReference type="RefSeq" id="XP_024313118.1">
    <property type="nucleotide sequence ID" value="XM_024457350.1"/>
</dbReference>
<evidence type="ECO:0000313" key="4">
    <source>
        <dbReference type="EMBL" id="PNT77110.1"/>
    </source>
</evidence>
<name>A0A2K2DS57_BRADI</name>
<dbReference type="Proteomes" id="UP000008810">
    <property type="component" value="Chromosome 1"/>
</dbReference>
<dbReference type="PANTHER" id="PTHR31415">
    <property type="entry name" value="OS05G0367900 PROTEIN"/>
    <property type="match status" value="1"/>
</dbReference>
<dbReference type="STRING" id="15368.A0A2K2DS57"/>
<keyword evidence="6" id="KW-1185">Reference proteome</keyword>
<accession>A0A2K2DS57</accession>
<evidence type="ECO:0000256" key="3">
    <source>
        <dbReference type="SAM" id="Phobius"/>
    </source>
</evidence>
<dbReference type="GO" id="GO:0009506">
    <property type="term" value="C:plasmodesma"/>
    <property type="evidence" value="ECO:0000318"/>
    <property type="project" value="GO_Central"/>
</dbReference>
<dbReference type="InterPro" id="IPR044839">
    <property type="entry name" value="NDR1-like"/>
</dbReference>
<dbReference type="ExpressionAtlas" id="A0A2K2DS57">
    <property type="expression patterns" value="baseline"/>
</dbReference>
<sequence>MACICACIGKRLDALVEAQRERLERRRRACLTRLWKRVCDALASSATYRGLWCQQLCFDSGLCLCCTCLCHPFHCVWSLVERRYVDGAKHVATFACHCLQFWTPLSVTVFLVWFLYRPDRFHPRMDGGVLARLDVLGDADNGSRMIRYDMSVDISFRNSHRRLGIRYLDVGAAAFYNGTKLGPADNYFPTSFRQGPKNTTVLHPVFRGVVAVDSSVVAELERERAAGMVHVRVTLDLM</sequence>
<reference evidence="4" key="2">
    <citation type="submission" date="2017-06" db="EMBL/GenBank/DDBJ databases">
        <title>WGS assembly of Brachypodium distachyon.</title>
        <authorList>
            <consortium name="The International Brachypodium Initiative"/>
            <person name="Lucas S."/>
            <person name="Harmon-Smith M."/>
            <person name="Lail K."/>
            <person name="Tice H."/>
            <person name="Grimwood J."/>
            <person name="Bruce D."/>
            <person name="Barry K."/>
            <person name="Shu S."/>
            <person name="Lindquist E."/>
            <person name="Wang M."/>
            <person name="Pitluck S."/>
            <person name="Vogel J.P."/>
            <person name="Garvin D.F."/>
            <person name="Mockler T.C."/>
            <person name="Schmutz J."/>
            <person name="Rokhsar D."/>
            <person name="Bevan M.W."/>
        </authorList>
    </citation>
    <scope>NUCLEOTIDE SEQUENCE</scope>
    <source>
        <strain evidence="4">Bd21</strain>
    </source>
</reference>
<evidence type="ECO:0000256" key="1">
    <source>
        <dbReference type="ARBA" id="ARBA00004370"/>
    </source>
</evidence>
<proteinExistence type="predicted"/>
<keyword evidence="3" id="KW-1133">Transmembrane helix</keyword>
<organism evidence="4">
    <name type="scientific">Brachypodium distachyon</name>
    <name type="common">Purple false brome</name>
    <name type="synonym">Trachynia distachya</name>
    <dbReference type="NCBI Taxonomy" id="15368"/>
    <lineage>
        <taxon>Eukaryota</taxon>
        <taxon>Viridiplantae</taxon>
        <taxon>Streptophyta</taxon>
        <taxon>Embryophyta</taxon>
        <taxon>Tracheophyta</taxon>
        <taxon>Spermatophyta</taxon>
        <taxon>Magnoliopsida</taxon>
        <taxon>Liliopsida</taxon>
        <taxon>Poales</taxon>
        <taxon>Poaceae</taxon>
        <taxon>BOP clade</taxon>
        <taxon>Pooideae</taxon>
        <taxon>Stipodae</taxon>
        <taxon>Brachypodieae</taxon>
        <taxon>Brachypodium</taxon>
    </lineage>
</organism>
<keyword evidence="2 3" id="KW-0472">Membrane</keyword>